<evidence type="ECO:0000256" key="6">
    <source>
        <dbReference type="ARBA" id="ARBA00023186"/>
    </source>
</evidence>
<gene>
    <name evidence="9" type="ORF">RB653_003111</name>
</gene>
<dbReference type="NCBIfam" id="NF041083">
    <property type="entry name" value="thermosome_beta"/>
    <property type="match status" value="1"/>
</dbReference>
<dbReference type="FunFam" id="1.10.560.10:FF:000058">
    <property type="entry name" value="T-complex protein 1 subunit zeta"/>
    <property type="match status" value="1"/>
</dbReference>
<dbReference type="FunFam" id="3.50.7.10:FF:000004">
    <property type="entry name" value="T-complex protein 1 subunit zeta"/>
    <property type="match status" value="1"/>
</dbReference>
<dbReference type="SUPFAM" id="SSF54849">
    <property type="entry name" value="GroEL-intermediate domain like"/>
    <property type="match status" value="1"/>
</dbReference>
<dbReference type="FunFam" id="1.10.560.10:FF:000038">
    <property type="entry name" value="Chaperonin containing TCP1 subunit 6B"/>
    <property type="match status" value="1"/>
</dbReference>
<keyword evidence="10" id="KW-1185">Reference proteome</keyword>
<evidence type="ECO:0000256" key="2">
    <source>
        <dbReference type="ARBA" id="ARBA00008020"/>
    </source>
</evidence>
<dbReference type="InterPro" id="IPR002194">
    <property type="entry name" value="Chaperonin_TCP-1_CS"/>
</dbReference>
<keyword evidence="4 8" id="KW-0547">Nucleotide-binding</keyword>
<comment type="caution">
    <text evidence="9">The sequence shown here is derived from an EMBL/GenBank/DDBJ whole genome shotgun (WGS) entry which is preliminary data.</text>
</comment>
<comment type="subcellular location">
    <subcellularLocation>
        <location evidence="1">Cytoplasm</location>
    </subcellularLocation>
</comment>
<dbReference type="InterPro" id="IPR017998">
    <property type="entry name" value="Chaperone_TCP-1"/>
</dbReference>
<dbReference type="GO" id="GO:0005737">
    <property type="term" value="C:cytoplasm"/>
    <property type="evidence" value="ECO:0007669"/>
    <property type="project" value="UniProtKB-SubCell"/>
</dbReference>
<dbReference type="InterPro" id="IPR027410">
    <property type="entry name" value="TCP-1-like_intermed_sf"/>
</dbReference>
<evidence type="ECO:0000313" key="10">
    <source>
        <dbReference type="Proteomes" id="UP001344447"/>
    </source>
</evidence>
<comment type="function">
    <text evidence="7">Molecular chaperone; assists the folding of proteins upon ATP hydrolysis. Known to play a role, in vitro, in the folding of actin and tubulin.</text>
</comment>
<comment type="similarity">
    <text evidence="2 8">Belongs to the TCP-1 chaperonin family.</text>
</comment>
<dbReference type="GO" id="GO:0051082">
    <property type="term" value="F:unfolded protein binding"/>
    <property type="evidence" value="ECO:0007669"/>
    <property type="project" value="InterPro"/>
</dbReference>
<evidence type="ECO:0008006" key="11">
    <source>
        <dbReference type="Google" id="ProtNLM"/>
    </source>
</evidence>
<organism evidence="9 10">
    <name type="scientific">Dictyostelium firmibasis</name>
    <dbReference type="NCBI Taxonomy" id="79012"/>
    <lineage>
        <taxon>Eukaryota</taxon>
        <taxon>Amoebozoa</taxon>
        <taxon>Evosea</taxon>
        <taxon>Eumycetozoa</taxon>
        <taxon>Dictyostelia</taxon>
        <taxon>Dictyosteliales</taxon>
        <taxon>Dictyosteliaceae</taxon>
        <taxon>Dictyostelium</taxon>
    </lineage>
</organism>
<dbReference type="PANTHER" id="PTHR11353">
    <property type="entry name" value="CHAPERONIN"/>
    <property type="match status" value="1"/>
</dbReference>
<dbReference type="EMBL" id="JAVFKY010000004">
    <property type="protein sequence ID" value="KAK5578158.1"/>
    <property type="molecule type" value="Genomic_DNA"/>
</dbReference>
<dbReference type="Gene3D" id="3.30.260.10">
    <property type="entry name" value="TCP-1-like chaperonin intermediate domain"/>
    <property type="match status" value="1"/>
</dbReference>
<dbReference type="GO" id="GO:0005524">
    <property type="term" value="F:ATP binding"/>
    <property type="evidence" value="ECO:0007669"/>
    <property type="project" value="UniProtKB-KW"/>
</dbReference>
<dbReference type="CDD" id="cd03342">
    <property type="entry name" value="TCP1_zeta"/>
    <property type="match status" value="1"/>
</dbReference>
<dbReference type="PROSITE" id="PS00751">
    <property type="entry name" value="TCP1_2"/>
    <property type="match status" value="1"/>
</dbReference>
<evidence type="ECO:0000256" key="5">
    <source>
        <dbReference type="ARBA" id="ARBA00022840"/>
    </source>
</evidence>
<keyword evidence="6 8" id="KW-0143">Chaperone</keyword>
<dbReference type="Pfam" id="PF00118">
    <property type="entry name" value="Cpn60_TCP1"/>
    <property type="match status" value="1"/>
</dbReference>
<keyword evidence="5 8" id="KW-0067">ATP-binding</keyword>
<dbReference type="PROSITE" id="PS00750">
    <property type="entry name" value="TCP1_1"/>
    <property type="match status" value="1"/>
</dbReference>
<dbReference type="Proteomes" id="UP001344447">
    <property type="component" value="Unassembled WGS sequence"/>
</dbReference>
<evidence type="ECO:0000256" key="3">
    <source>
        <dbReference type="ARBA" id="ARBA00022490"/>
    </source>
</evidence>
<name>A0AAN7TYQ7_9MYCE</name>
<protein>
    <recommendedName>
        <fullName evidence="11">T-complex protein 1 subunit zeta</fullName>
    </recommendedName>
</protein>
<accession>A0AAN7TYQ7</accession>
<dbReference type="SUPFAM" id="SSF52029">
    <property type="entry name" value="GroEL apical domain-like"/>
    <property type="match status" value="1"/>
</dbReference>
<keyword evidence="3" id="KW-0963">Cytoplasm</keyword>
<dbReference type="PRINTS" id="PR00304">
    <property type="entry name" value="TCOMPLEXTCP1"/>
</dbReference>
<dbReference type="FunFam" id="3.30.260.10:FF:000017">
    <property type="entry name" value="T-complex protein 1 subunit zeta"/>
    <property type="match status" value="1"/>
</dbReference>
<evidence type="ECO:0000256" key="1">
    <source>
        <dbReference type="ARBA" id="ARBA00004496"/>
    </source>
</evidence>
<dbReference type="Gene3D" id="3.50.7.10">
    <property type="entry name" value="GroEL"/>
    <property type="match status" value="1"/>
</dbReference>
<dbReference type="InterPro" id="IPR002423">
    <property type="entry name" value="Cpn60/GroEL/TCP-1"/>
</dbReference>
<dbReference type="AlphaFoldDB" id="A0AAN7TYQ7"/>
<evidence type="ECO:0000256" key="4">
    <source>
        <dbReference type="ARBA" id="ARBA00022741"/>
    </source>
</evidence>
<dbReference type="GO" id="GO:0016887">
    <property type="term" value="F:ATP hydrolysis activity"/>
    <property type="evidence" value="ECO:0007669"/>
    <property type="project" value="InterPro"/>
</dbReference>
<sequence>MLSMIKQQGAAADSRRGQALLLNISAGKGLQNVLKTNLGPRGTLKMLVGGGGDIKLTKDGKVLLHEMQIQHPTAALIARTATAQDDITGDGTTTNVITIGELLKQSERYLQENIHPRIIAEGFELAKDRCLAFLEEFKQSSHDTLDRELLISIAKTSLRTKLPAELADQLTEQVVDALLLIHKPEQPLDLFMVEIMTMQHRTDGHSSLIKGLVLDHGTRHPDMPKKLTNCFILTCNVSLEYEKTEVNANFLYKDHETRSRMIDGEHKLVAAKCRQIIELKNHVCDTPDKNFVVINQKGIDPICLDMLAKAGIMGLRRAKRRNMERLTLACGGTAMNSLEDLSPDCLGHADLVYEQTLGEEKYTFVEGVKNPFSCTVLIKGPTKHQIEQIKDALRDGLRAVKNTIEDKCVVPGGGAFQIAAYADLMKFKETITGRTKLGIQAFADALLVVPKTLAQNSGFDPMDTIIKLQEEYAKGHIVGLDIESGEPMDPVSEGIFDQYSVLKQVYRSSPIIASQLLLIDEIIKAGKGMRGSSVPEGQE</sequence>
<dbReference type="PROSITE" id="PS00995">
    <property type="entry name" value="TCP1_3"/>
    <property type="match status" value="1"/>
</dbReference>
<dbReference type="GO" id="GO:0140662">
    <property type="term" value="F:ATP-dependent protein folding chaperone"/>
    <property type="evidence" value="ECO:0007669"/>
    <property type="project" value="InterPro"/>
</dbReference>
<dbReference type="InterPro" id="IPR012722">
    <property type="entry name" value="Chap_CCT_zeta"/>
</dbReference>
<dbReference type="SUPFAM" id="SSF48592">
    <property type="entry name" value="GroEL equatorial domain-like"/>
    <property type="match status" value="1"/>
</dbReference>
<dbReference type="Gene3D" id="1.10.560.10">
    <property type="entry name" value="GroEL-like equatorial domain"/>
    <property type="match status" value="1"/>
</dbReference>
<evidence type="ECO:0000256" key="7">
    <source>
        <dbReference type="ARBA" id="ARBA00024677"/>
    </source>
</evidence>
<proteinExistence type="inferred from homology"/>
<dbReference type="InterPro" id="IPR053374">
    <property type="entry name" value="TCP-1_chaperonin"/>
</dbReference>
<reference evidence="9 10" key="1">
    <citation type="submission" date="2023-11" db="EMBL/GenBank/DDBJ databases">
        <title>Dfirmibasis_genome.</title>
        <authorList>
            <person name="Edelbroek B."/>
            <person name="Kjellin J."/>
            <person name="Jerlstrom-Hultqvist J."/>
            <person name="Soderbom F."/>
        </authorList>
    </citation>
    <scope>NUCLEOTIDE SEQUENCE [LARGE SCALE GENOMIC DNA]</scope>
    <source>
        <strain evidence="9 10">TNS-C-14</strain>
    </source>
</reference>
<evidence type="ECO:0000313" key="9">
    <source>
        <dbReference type="EMBL" id="KAK5578158.1"/>
    </source>
</evidence>
<evidence type="ECO:0000256" key="8">
    <source>
        <dbReference type="RuleBase" id="RU004187"/>
    </source>
</evidence>
<dbReference type="InterPro" id="IPR027409">
    <property type="entry name" value="GroEL-like_apical_dom_sf"/>
</dbReference>
<dbReference type="InterPro" id="IPR027413">
    <property type="entry name" value="GROEL-like_equatorial_sf"/>
</dbReference>
<dbReference type="NCBIfam" id="TIGR02347">
    <property type="entry name" value="chap_CCT_zeta"/>
    <property type="match status" value="1"/>
</dbReference>